<dbReference type="PROSITE" id="PS50930">
    <property type="entry name" value="HTH_LYTTR"/>
    <property type="match status" value="1"/>
</dbReference>
<dbReference type="SMART" id="SM00850">
    <property type="entry name" value="LytTR"/>
    <property type="match status" value="1"/>
</dbReference>
<dbReference type="RefSeq" id="WP_066732902.1">
    <property type="nucleotide sequence ID" value="NZ_JAJCIQ010000014.1"/>
</dbReference>
<dbReference type="PROSITE" id="PS50110">
    <property type="entry name" value="RESPONSE_REGULATORY"/>
    <property type="match status" value="1"/>
</dbReference>
<evidence type="ECO:0000259" key="5">
    <source>
        <dbReference type="PROSITE" id="PS50930"/>
    </source>
</evidence>
<dbReference type="SUPFAM" id="SSF52172">
    <property type="entry name" value="CheY-like"/>
    <property type="match status" value="1"/>
</dbReference>
<feature type="modified residue" description="4-aspartylphosphate" evidence="3">
    <location>
        <position position="60"/>
    </location>
</feature>
<keyword evidence="6" id="KW-0238">DNA-binding</keyword>
<evidence type="ECO:0000256" key="1">
    <source>
        <dbReference type="ARBA" id="ARBA00018672"/>
    </source>
</evidence>
<dbReference type="EMBL" id="JAJCIS010000014">
    <property type="protein sequence ID" value="MCB7388712.1"/>
    <property type="molecule type" value="Genomic_DNA"/>
</dbReference>
<dbReference type="Pfam" id="PF00072">
    <property type="entry name" value="Response_reg"/>
    <property type="match status" value="1"/>
</dbReference>
<feature type="domain" description="HTH LytTR-type" evidence="5">
    <location>
        <begin position="143"/>
        <end position="234"/>
    </location>
</feature>
<dbReference type="Gene3D" id="2.40.50.1020">
    <property type="entry name" value="LytTr DNA-binding domain"/>
    <property type="match status" value="1"/>
</dbReference>
<dbReference type="Proteomes" id="UP001299546">
    <property type="component" value="Unassembled WGS sequence"/>
</dbReference>
<evidence type="ECO:0000313" key="6">
    <source>
        <dbReference type="EMBL" id="MCB7388712.1"/>
    </source>
</evidence>
<sequence length="236" mass="27909">MYTIALCDDSLDALDRYSCLIRRIARRRRLDIRILTFVNAENLLFLISEYPEHIDVLYLDINMPEVDGLTAAKRLRQLGCQTEIIFLTVWKKYVFDSFEVRPFRYLLKDKLSPAEFETVLLEALDSCSAHTMQTYILKTPSCIIRLNIHNIIFLEVYDKTITIHCQDKTYNFRDTFTRMCREFEPYGFLKISQCYCINPTFIQEAYNNSITLRNGLVLPISRRYKKLVMQALEHLT</sequence>
<evidence type="ECO:0000256" key="2">
    <source>
        <dbReference type="ARBA" id="ARBA00024867"/>
    </source>
</evidence>
<dbReference type="Pfam" id="PF04397">
    <property type="entry name" value="LytTR"/>
    <property type="match status" value="1"/>
</dbReference>
<accession>A0ABS8DKY6</accession>
<evidence type="ECO:0000259" key="4">
    <source>
        <dbReference type="PROSITE" id="PS50110"/>
    </source>
</evidence>
<protein>
    <recommendedName>
        <fullName evidence="1">Stage 0 sporulation protein A homolog</fullName>
    </recommendedName>
</protein>
<keyword evidence="7" id="KW-1185">Reference proteome</keyword>
<dbReference type="InterPro" id="IPR046947">
    <property type="entry name" value="LytR-like"/>
</dbReference>
<feature type="domain" description="Response regulatory" evidence="4">
    <location>
        <begin position="3"/>
        <end position="123"/>
    </location>
</feature>
<proteinExistence type="predicted"/>
<dbReference type="PANTHER" id="PTHR37299:SF1">
    <property type="entry name" value="STAGE 0 SPORULATION PROTEIN A HOMOLOG"/>
    <property type="match status" value="1"/>
</dbReference>
<dbReference type="Gene3D" id="3.40.50.2300">
    <property type="match status" value="1"/>
</dbReference>
<dbReference type="InterPro" id="IPR007492">
    <property type="entry name" value="LytTR_DNA-bd_dom"/>
</dbReference>
<dbReference type="InterPro" id="IPR011006">
    <property type="entry name" value="CheY-like_superfamily"/>
</dbReference>
<comment type="function">
    <text evidence="2">May play the central regulatory role in sporulation. It may be an element of the effector pathway responsible for the activation of sporulation genes in response to nutritional stress. Spo0A may act in concert with spo0H (a sigma factor) to control the expression of some genes that are critical to the sporulation process.</text>
</comment>
<name>A0ABS8DKY6_9FIRM</name>
<dbReference type="SMART" id="SM00448">
    <property type="entry name" value="REC"/>
    <property type="match status" value="1"/>
</dbReference>
<dbReference type="PANTHER" id="PTHR37299">
    <property type="entry name" value="TRANSCRIPTIONAL REGULATOR-RELATED"/>
    <property type="match status" value="1"/>
</dbReference>
<organism evidence="6 7">
    <name type="scientific">Bariatricus massiliensis</name>
    <dbReference type="NCBI Taxonomy" id="1745713"/>
    <lineage>
        <taxon>Bacteria</taxon>
        <taxon>Bacillati</taxon>
        <taxon>Bacillota</taxon>
        <taxon>Clostridia</taxon>
        <taxon>Lachnospirales</taxon>
        <taxon>Lachnospiraceae</taxon>
        <taxon>Bariatricus</taxon>
    </lineage>
</organism>
<gene>
    <name evidence="6" type="ORF">LIZ65_15595</name>
</gene>
<comment type="caution">
    <text evidence="6">The sequence shown here is derived from an EMBL/GenBank/DDBJ whole genome shotgun (WGS) entry which is preliminary data.</text>
</comment>
<keyword evidence="3" id="KW-0597">Phosphoprotein</keyword>
<evidence type="ECO:0000313" key="7">
    <source>
        <dbReference type="Proteomes" id="UP001299546"/>
    </source>
</evidence>
<evidence type="ECO:0000256" key="3">
    <source>
        <dbReference type="PROSITE-ProRule" id="PRU00169"/>
    </source>
</evidence>
<dbReference type="InterPro" id="IPR001789">
    <property type="entry name" value="Sig_transdc_resp-reg_receiver"/>
</dbReference>
<dbReference type="GO" id="GO:0003677">
    <property type="term" value="F:DNA binding"/>
    <property type="evidence" value="ECO:0007669"/>
    <property type="project" value="UniProtKB-KW"/>
</dbReference>
<reference evidence="6 7" key="1">
    <citation type="submission" date="2021-10" db="EMBL/GenBank/DDBJ databases">
        <title>Collection of gut derived symbiotic bacterial strains cultured from healthy donors.</title>
        <authorList>
            <person name="Lin H."/>
            <person name="Littmann E."/>
            <person name="Kohout C."/>
            <person name="Pamer E.G."/>
        </authorList>
    </citation>
    <scope>NUCLEOTIDE SEQUENCE [LARGE SCALE GENOMIC DNA]</scope>
    <source>
        <strain evidence="6 7">DFI.1.165</strain>
    </source>
</reference>